<dbReference type="Pfam" id="PF00005">
    <property type="entry name" value="ABC_tran"/>
    <property type="match status" value="1"/>
</dbReference>
<evidence type="ECO:0000256" key="2">
    <source>
        <dbReference type="ARBA" id="ARBA00022448"/>
    </source>
</evidence>
<evidence type="ECO:0000256" key="3">
    <source>
        <dbReference type="ARBA" id="ARBA00022741"/>
    </source>
</evidence>
<evidence type="ECO:0000256" key="1">
    <source>
        <dbReference type="ARBA" id="ARBA00005417"/>
    </source>
</evidence>
<accession>A0ABP6V228</accession>
<dbReference type="InterPro" id="IPR027417">
    <property type="entry name" value="P-loop_NTPase"/>
</dbReference>
<dbReference type="InterPro" id="IPR029439">
    <property type="entry name" value="Wzt_C"/>
</dbReference>
<dbReference type="Gene3D" id="3.40.50.300">
    <property type="entry name" value="P-loop containing nucleotide triphosphate hydrolases"/>
    <property type="match status" value="1"/>
</dbReference>
<dbReference type="PANTHER" id="PTHR46743">
    <property type="entry name" value="TEICHOIC ACIDS EXPORT ATP-BINDING PROTEIN TAGH"/>
    <property type="match status" value="1"/>
</dbReference>
<dbReference type="CDD" id="cd03220">
    <property type="entry name" value="ABC_KpsT_Wzt"/>
    <property type="match status" value="1"/>
</dbReference>
<keyword evidence="2" id="KW-0813">Transport</keyword>
<feature type="domain" description="ABC transporter" evidence="5">
    <location>
        <begin position="7"/>
        <end position="247"/>
    </location>
</feature>
<organism evidence="6 7">
    <name type="scientific">Zobellella aerophila</name>
    <dbReference type="NCBI Taxonomy" id="870480"/>
    <lineage>
        <taxon>Bacteria</taxon>
        <taxon>Pseudomonadati</taxon>
        <taxon>Pseudomonadota</taxon>
        <taxon>Gammaproteobacteria</taxon>
        <taxon>Aeromonadales</taxon>
        <taxon>Aeromonadaceae</taxon>
        <taxon>Zobellella</taxon>
    </lineage>
</organism>
<dbReference type="InterPro" id="IPR003439">
    <property type="entry name" value="ABC_transporter-like_ATP-bd"/>
</dbReference>
<keyword evidence="4 6" id="KW-0067">ATP-binding</keyword>
<evidence type="ECO:0000256" key="4">
    <source>
        <dbReference type="ARBA" id="ARBA00022840"/>
    </source>
</evidence>
<dbReference type="SUPFAM" id="SSF52540">
    <property type="entry name" value="P-loop containing nucleoside triphosphate hydrolases"/>
    <property type="match status" value="1"/>
</dbReference>
<dbReference type="PANTHER" id="PTHR46743:SF2">
    <property type="entry name" value="TEICHOIC ACIDS EXPORT ATP-BINDING PROTEIN TAGH"/>
    <property type="match status" value="1"/>
</dbReference>
<protein>
    <submittedName>
        <fullName evidence="6">ABC transporter ATP-binding protein</fullName>
    </submittedName>
</protein>
<comment type="caution">
    <text evidence="6">The sequence shown here is derived from an EMBL/GenBank/DDBJ whole genome shotgun (WGS) entry which is preliminary data.</text>
</comment>
<proteinExistence type="inferred from homology"/>
<dbReference type="InterPro" id="IPR015860">
    <property type="entry name" value="ABC_transpr_TagH-like"/>
</dbReference>
<dbReference type="InterPro" id="IPR050683">
    <property type="entry name" value="Bact_Polysacc_Export_ATP-bd"/>
</dbReference>
<keyword evidence="7" id="KW-1185">Reference proteome</keyword>
<dbReference type="SMART" id="SM00382">
    <property type="entry name" value="AAA"/>
    <property type="match status" value="1"/>
</dbReference>
<name>A0ABP6V228_9GAMM</name>
<dbReference type="PROSITE" id="PS50893">
    <property type="entry name" value="ABC_TRANSPORTER_2"/>
    <property type="match status" value="1"/>
</dbReference>
<gene>
    <name evidence="6" type="ORF">GCM10022394_00350</name>
</gene>
<dbReference type="RefSeq" id="WP_344953323.1">
    <property type="nucleotide sequence ID" value="NZ_BAABCX010000001.1"/>
</dbReference>
<dbReference type="Proteomes" id="UP001500795">
    <property type="component" value="Unassembled WGS sequence"/>
</dbReference>
<dbReference type="Gene3D" id="2.70.50.60">
    <property type="entry name" value="abc- transporter (atp binding component) like domain"/>
    <property type="match status" value="1"/>
</dbReference>
<evidence type="ECO:0000313" key="6">
    <source>
        <dbReference type="EMBL" id="GAA3525363.1"/>
    </source>
</evidence>
<sequence>MSSDIAIKVESIGKCYHIYDRPRDRLMQMILGRKRQYFREFWALRNVDFEVRKGETLAIIGKNGSGKSTLLQMICSILNPTCGTIKVNGRVAALLELGAGFNPEFTGRENVYMAAALYGLTKEDVDQRFSAIATFADIGEHIEQPVKTYSSGMYVRLAFAVIAHVDADILVVDEALAVGDAVFTQKCMRFIRSFQQKGTLLFVSHDTAAVQNLCEKALWLANGQVKGFGSSKEVSEAYLQNSLQEVYGEQINLSSVTKKSSIEADAQVTTNGREISRGFVDYDAKLKIVNNLSDANGWKSGSAEIIDVRVSNLSEDGREVFEGGELIRLNIRARAYTDLDRPIIGFTVKDRLGQDLFGENTLPFTAYNKKSVKSGEEFEGSFCFQLPMLPNGQYALLAAVANGDLHEHVQHHWLHDAAIISVSSSKVRWGLVGIKFESVKLSVI</sequence>
<keyword evidence="3" id="KW-0547">Nucleotide-binding</keyword>
<evidence type="ECO:0000259" key="5">
    <source>
        <dbReference type="PROSITE" id="PS50893"/>
    </source>
</evidence>
<evidence type="ECO:0000313" key="7">
    <source>
        <dbReference type="Proteomes" id="UP001500795"/>
    </source>
</evidence>
<dbReference type="GO" id="GO:0005524">
    <property type="term" value="F:ATP binding"/>
    <property type="evidence" value="ECO:0007669"/>
    <property type="project" value="UniProtKB-KW"/>
</dbReference>
<reference evidence="7" key="1">
    <citation type="journal article" date="2019" name="Int. J. Syst. Evol. Microbiol.">
        <title>The Global Catalogue of Microorganisms (GCM) 10K type strain sequencing project: providing services to taxonomists for standard genome sequencing and annotation.</title>
        <authorList>
            <consortium name="The Broad Institute Genomics Platform"/>
            <consortium name="The Broad Institute Genome Sequencing Center for Infectious Disease"/>
            <person name="Wu L."/>
            <person name="Ma J."/>
        </authorList>
    </citation>
    <scope>NUCLEOTIDE SEQUENCE [LARGE SCALE GENOMIC DNA]</scope>
    <source>
        <strain evidence="7">JCM 17110</strain>
    </source>
</reference>
<dbReference type="Pfam" id="PF14524">
    <property type="entry name" value="Wzt_C"/>
    <property type="match status" value="1"/>
</dbReference>
<dbReference type="CDD" id="cd10147">
    <property type="entry name" value="Wzt_C-like"/>
    <property type="match status" value="1"/>
</dbReference>
<dbReference type="InterPro" id="IPR003593">
    <property type="entry name" value="AAA+_ATPase"/>
</dbReference>
<comment type="similarity">
    <text evidence="1">Belongs to the ABC transporter superfamily.</text>
</comment>
<dbReference type="EMBL" id="BAABCX010000001">
    <property type="protein sequence ID" value="GAA3525363.1"/>
    <property type="molecule type" value="Genomic_DNA"/>
</dbReference>